<dbReference type="SMART" id="SM00020">
    <property type="entry name" value="Tryp_SPc"/>
    <property type="match status" value="1"/>
</dbReference>
<comment type="subcellular location">
    <subcellularLocation>
        <location evidence="1">Secreted</location>
    </subcellularLocation>
</comment>
<feature type="chain" id="PRO_5010716417" evidence="7">
    <location>
        <begin position="17"/>
        <end position="250"/>
    </location>
</feature>
<keyword evidence="6" id="KW-1015">Disulfide bond</keyword>
<protein>
    <submittedName>
        <fullName evidence="10">Brachyurin-like</fullName>
    </submittedName>
</protein>
<evidence type="ECO:0000313" key="9">
    <source>
        <dbReference type="Proteomes" id="UP000192223"/>
    </source>
</evidence>
<gene>
    <name evidence="10" type="primary">LOC108740085</name>
</gene>
<dbReference type="InterPro" id="IPR050127">
    <property type="entry name" value="Serine_Proteases_S1"/>
</dbReference>
<dbReference type="Gene3D" id="2.40.10.10">
    <property type="entry name" value="Trypsin-like serine proteases"/>
    <property type="match status" value="2"/>
</dbReference>
<dbReference type="GO" id="GO:0004252">
    <property type="term" value="F:serine-type endopeptidase activity"/>
    <property type="evidence" value="ECO:0007669"/>
    <property type="project" value="InterPro"/>
</dbReference>
<evidence type="ECO:0000256" key="6">
    <source>
        <dbReference type="ARBA" id="ARBA00023157"/>
    </source>
</evidence>
<dbReference type="GO" id="GO:0006508">
    <property type="term" value="P:proteolysis"/>
    <property type="evidence" value="ECO:0007669"/>
    <property type="project" value="UniProtKB-KW"/>
</dbReference>
<keyword evidence="7" id="KW-0732">Signal</keyword>
<dbReference type="InterPro" id="IPR043504">
    <property type="entry name" value="Peptidase_S1_PA_chymotrypsin"/>
</dbReference>
<dbReference type="PROSITE" id="PS00135">
    <property type="entry name" value="TRYPSIN_SER"/>
    <property type="match status" value="1"/>
</dbReference>
<dbReference type="FunFam" id="2.40.10.10:FF:000166">
    <property type="entry name" value="Trypsin"/>
    <property type="match status" value="1"/>
</dbReference>
<keyword evidence="4" id="KW-0378">Hydrolase</keyword>
<sequence length="250" mass="27540">MKEIVLIFIVFSLVTAHVTRNLSREITFRRLNQPASFEDTRIVGGNEAVPNSLPYVAVLRMIFNGSSSSCGASLITTRYVLTVAHCLDDGMLSLEVILGKHKLLETEPTQQTIPTTTYKIHEQFNNETLVNDIGVVYLPTPAKINRYVQLIALPSRADVSNSFAGSEAIASGWGDDYDPTTDGKEVLRYVNVRIITNAVCNETFKDIIDSNICTAGTDKKGVCFGDSGGPLVVNKTLVNLYQFISLEKMR</sequence>
<evidence type="ECO:0000256" key="2">
    <source>
        <dbReference type="ARBA" id="ARBA00022525"/>
    </source>
</evidence>
<dbReference type="Proteomes" id="UP000192223">
    <property type="component" value="Unplaced"/>
</dbReference>
<dbReference type="GeneID" id="108740085"/>
<accession>A0A1W4XBR5</accession>
<evidence type="ECO:0000256" key="3">
    <source>
        <dbReference type="ARBA" id="ARBA00022670"/>
    </source>
</evidence>
<dbReference type="InterPro" id="IPR001254">
    <property type="entry name" value="Trypsin_dom"/>
</dbReference>
<dbReference type="PANTHER" id="PTHR24264">
    <property type="entry name" value="TRYPSIN-RELATED"/>
    <property type="match status" value="1"/>
</dbReference>
<keyword evidence="2" id="KW-0964">Secreted</keyword>
<dbReference type="InParanoid" id="A0A1W4XBR5"/>
<keyword evidence="3" id="KW-0645">Protease</keyword>
<reference evidence="10" key="1">
    <citation type="submission" date="2025-08" db="UniProtKB">
        <authorList>
            <consortium name="RefSeq"/>
        </authorList>
    </citation>
    <scope>IDENTIFICATION</scope>
    <source>
        <tissue evidence="10">Entire body</tissue>
    </source>
</reference>
<dbReference type="OrthoDB" id="5565075at2759"/>
<evidence type="ECO:0000256" key="7">
    <source>
        <dbReference type="SAM" id="SignalP"/>
    </source>
</evidence>
<dbReference type="STRING" id="224129.A0A1W4XBR5"/>
<feature type="domain" description="Peptidase S1" evidence="8">
    <location>
        <begin position="42"/>
        <end position="250"/>
    </location>
</feature>
<name>A0A1W4XBR5_AGRPL</name>
<dbReference type="AlphaFoldDB" id="A0A1W4XBR5"/>
<evidence type="ECO:0000256" key="1">
    <source>
        <dbReference type="ARBA" id="ARBA00004613"/>
    </source>
</evidence>
<dbReference type="PROSITE" id="PS50240">
    <property type="entry name" value="TRYPSIN_DOM"/>
    <property type="match status" value="1"/>
</dbReference>
<dbReference type="InterPro" id="IPR001314">
    <property type="entry name" value="Peptidase_S1A"/>
</dbReference>
<dbReference type="FunCoup" id="A0A1W4XBR5">
    <property type="interactions" value="51"/>
</dbReference>
<dbReference type="GO" id="GO:0005615">
    <property type="term" value="C:extracellular space"/>
    <property type="evidence" value="ECO:0007669"/>
    <property type="project" value="TreeGrafter"/>
</dbReference>
<dbReference type="SUPFAM" id="SSF50494">
    <property type="entry name" value="Trypsin-like serine proteases"/>
    <property type="match status" value="1"/>
</dbReference>
<dbReference type="KEGG" id="apln:108740085"/>
<dbReference type="InterPro" id="IPR033116">
    <property type="entry name" value="TRYPSIN_SER"/>
</dbReference>
<evidence type="ECO:0000256" key="5">
    <source>
        <dbReference type="ARBA" id="ARBA00022825"/>
    </source>
</evidence>
<dbReference type="PANTHER" id="PTHR24264:SF65">
    <property type="entry name" value="SRCR DOMAIN-CONTAINING PROTEIN"/>
    <property type="match status" value="1"/>
</dbReference>
<evidence type="ECO:0000256" key="4">
    <source>
        <dbReference type="ARBA" id="ARBA00022801"/>
    </source>
</evidence>
<proteinExistence type="predicted"/>
<organism evidence="9 10">
    <name type="scientific">Agrilus planipennis</name>
    <name type="common">Emerald ash borer</name>
    <name type="synonym">Agrilus marcopoli</name>
    <dbReference type="NCBI Taxonomy" id="224129"/>
    <lineage>
        <taxon>Eukaryota</taxon>
        <taxon>Metazoa</taxon>
        <taxon>Ecdysozoa</taxon>
        <taxon>Arthropoda</taxon>
        <taxon>Hexapoda</taxon>
        <taxon>Insecta</taxon>
        <taxon>Pterygota</taxon>
        <taxon>Neoptera</taxon>
        <taxon>Endopterygota</taxon>
        <taxon>Coleoptera</taxon>
        <taxon>Polyphaga</taxon>
        <taxon>Elateriformia</taxon>
        <taxon>Buprestoidea</taxon>
        <taxon>Buprestidae</taxon>
        <taxon>Agrilinae</taxon>
        <taxon>Agrilus</taxon>
    </lineage>
</organism>
<dbReference type="PRINTS" id="PR00722">
    <property type="entry name" value="CHYMOTRYPSIN"/>
</dbReference>
<dbReference type="RefSeq" id="XP_018329780.1">
    <property type="nucleotide sequence ID" value="XM_018474278.1"/>
</dbReference>
<dbReference type="CDD" id="cd00190">
    <property type="entry name" value="Tryp_SPc"/>
    <property type="match status" value="1"/>
</dbReference>
<evidence type="ECO:0000313" key="10">
    <source>
        <dbReference type="RefSeq" id="XP_018329780.1"/>
    </source>
</evidence>
<keyword evidence="5" id="KW-0720">Serine protease</keyword>
<dbReference type="Pfam" id="PF00089">
    <property type="entry name" value="Trypsin"/>
    <property type="match status" value="1"/>
</dbReference>
<dbReference type="InterPro" id="IPR009003">
    <property type="entry name" value="Peptidase_S1_PA"/>
</dbReference>
<feature type="signal peptide" evidence="7">
    <location>
        <begin position="1"/>
        <end position="16"/>
    </location>
</feature>
<evidence type="ECO:0000259" key="8">
    <source>
        <dbReference type="PROSITE" id="PS50240"/>
    </source>
</evidence>
<keyword evidence="9" id="KW-1185">Reference proteome</keyword>